<dbReference type="AGR" id="WB:WBGene00005458"/>
<dbReference type="UCSC" id="T19C9.3">
    <property type="organism name" value="c. elegans"/>
</dbReference>
<evidence type="ECO:0000313" key="2">
    <source>
        <dbReference type="EMBL" id="CAB07488.1"/>
    </source>
</evidence>
<feature type="transmembrane region" description="Helical" evidence="1">
    <location>
        <begin position="12"/>
        <end position="36"/>
    </location>
</feature>
<dbReference type="GeneID" id="188598"/>
<keyword evidence="1" id="KW-0812">Transmembrane</keyword>
<evidence type="ECO:0000256" key="1">
    <source>
        <dbReference type="SAM" id="Phobius"/>
    </source>
</evidence>
<dbReference type="Proteomes" id="UP000001940">
    <property type="component" value="Chromosome V"/>
</dbReference>
<dbReference type="Pfam" id="PF10318">
    <property type="entry name" value="7TM_GPCR_Srh"/>
    <property type="match status" value="1"/>
</dbReference>
<keyword evidence="1" id="KW-0472">Membrane</keyword>
<dbReference type="PANTHER" id="PTHR22941:SF20">
    <property type="entry name" value="SERPENTINE RECEPTOR, CLASS H"/>
    <property type="match status" value="1"/>
</dbReference>
<feature type="transmembrane region" description="Helical" evidence="1">
    <location>
        <begin position="230"/>
        <end position="253"/>
    </location>
</feature>
<name>O45794_CAEEL</name>
<reference evidence="2 3" key="1">
    <citation type="journal article" date="1998" name="Science">
        <title>Genome sequence of the nematode C. elegans: a platform for investigating biology.</title>
        <authorList>
            <consortium name="The C. elegans sequencing consortium"/>
            <person name="Sulson J.E."/>
            <person name="Waterston R."/>
        </authorList>
    </citation>
    <scope>NUCLEOTIDE SEQUENCE [LARGE SCALE GENOMIC DNA]</scope>
    <source>
        <strain evidence="2 3">Bristol N2</strain>
    </source>
</reference>
<feature type="transmembrane region" description="Helical" evidence="1">
    <location>
        <begin position="48"/>
        <end position="71"/>
    </location>
</feature>
<feature type="transmembrane region" description="Helical" evidence="1">
    <location>
        <begin position="130"/>
        <end position="150"/>
    </location>
</feature>
<keyword evidence="2" id="KW-0675">Receptor</keyword>
<sequence length="317" mass="36620">MYASSYFASPEFLVLATHLVTCFEIPTCIYGAYCIQSKTPEKMKSVKWLMLNIHFWSTVSDLTICLIGVPYLHLPCIAVHVLGFFDAPGELLYVLVTFLGALGVSIIIIYENRFYTIIGPDSIWHYIRKVYLPLMYIFPLTFTLPIWAVMPIQENARPCDEALQLENIQMESKKIFIISVDPIISVTWGVTNCILIVTPIITFFTLTFFQLLENQKTHKYSYQTIQLQKTFLLSMSIQFGSFFVIIFIPVLLLHGSVIFWYHDQVLNNFITIMFSSFGTGSTVVMIVVYKPYRRFTFSVFFGNKQKVSRRERIVANM</sequence>
<dbReference type="KEGG" id="cel:CELE_T19C9.3"/>
<dbReference type="WormBase" id="T19C9.3">
    <property type="protein sequence ID" value="CE16420"/>
    <property type="gene ID" value="WBGene00005458"/>
    <property type="gene designation" value="srh-252"/>
</dbReference>
<dbReference type="PIR" id="T25003">
    <property type="entry name" value="T25003"/>
</dbReference>
<dbReference type="PhylomeDB" id="O45794"/>
<accession>O45794</accession>
<dbReference type="eggNOG" id="ENOG502QYQ5">
    <property type="taxonomic scope" value="Eukaryota"/>
</dbReference>
<organism evidence="2 3">
    <name type="scientific">Caenorhabditis elegans</name>
    <dbReference type="NCBI Taxonomy" id="6239"/>
    <lineage>
        <taxon>Eukaryota</taxon>
        <taxon>Metazoa</taxon>
        <taxon>Ecdysozoa</taxon>
        <taxon>Nematoda</taxon>
        <taxon>Chromadorea</taxon>
        <taxon>Rhabditida</taxon>
        <taxon>Rhabditina</taxon>
        <taxon>Rhabditomorpha</taxon>
        <taxon>Rhabditoidea</taxon>
        <taxon>Rhabditidae</taxon>
        <taxon>Peloderinae</taxon>
        <taxon>Caenorhabditis</taxon>
    </lineage>
</organism>
<feature type="transmembrane region" description="Helical" evidence="1">
    <location>
        <begin position="91"/>
        <end position="110"/>
    </location>
</feature>
<dbReference type="InterPro" id="IPR053220">
    <property type="entry name" value="Nematode_rcpt-like_serp_H"/>
</dbReference>
<feature type="transmembrane region" description="Helical" evidence="1">
    <location>
        <begin position="265"/>
        <end position="289"/>
    </location>
</feature>
<dbReference type="RefSeq" id="NP_507362.1">
    <property type="nucleotide sequence ID" value="NM_074961.1"/>
</dbReference>
<dbReference type="AlphaFoldDB" id="O45794"/>
<protein>
    <submittedName>
        <fullName evidence="2">Serpentine Receptor, class H</fullName>
    </submittedName>
</protein>
<keyword evidence="1" id="KW-1133">Transmembrane helix</keyword>
<dbReference type="EMBL" id="BX284605">
    <property type="protein sequence ID" value="CAB07488.1"/>
    <property type="molecule type" value="Genomic_DNA"/>
</dbReference>
<feature type="transmembrane region" description="Helical" evidence="1">
    <location>
        <begin position="186"/>
        <end position="209"/>
    </location>
</feature>
<dbReference type="InterPro" id="IPR019422">
    <property type="entry name" value="7TM_GPCR_serpentine_rcpt_Srh"/>
</dbReference>
<dbReference type="CTD" id="188598"/>
<dbReference type="PANTHER" id="PTHR22941">
    <property type="entry name" value="SERPENTINE RECEPTOR"/>
    <property type="match status" value="1"/>
</dbReference>
<evidence type="ECO:0000313" key="4">
    <source>
        <dbReference type="WormBase" id="T19C9.3"/>
    </source>
</evidence>
<gene>
    <name evidence="2 4" type="primary">srh-252</name>
    <name evidence="2" type="ORF">CELE_T19C9.3</name>
    <name evidence="4" type="ORF">T19C9.3</name>
</gene>
<dbReference type="PaxDb" id="6239-T19C9.3"/>
<proteinExistence type="predicted"/>
<dbReference type="HOGENOM" id="CLU_042960_1_1_1"/>
<keyword evidence="3" id="KW-1185">Reference proteome</keyword>
<dbReference type="InParanoid" id="O45794"/>
<evidence type="ECO:0000313" key="3">
    <source>
        <dbReference type="Proteomes" id="UP000001940"/>
    </source>
</evidence>